<keyword evidence="1" id="KW-1133">Transmembrane helix</keyword>
<organism evidence="2 3">
    <name type="scientific">Paraburkholderia eburnea</name>
    <dbReference type="NCBI Taxonomy" id="1189126"/>
    <lineage>
        <taxon>Bacteria</taxon>
        <taxon>Pseudomonadati</taxon>
        <taxon>Pseudomonadota</taxon>
        <taxon>Betaproteobacteria</taxon>
        <taxon>Burkholderiales</taxon>
        <taxon>Burkholderiaceae</taxon>
        <taxon>Paraburkholderia</taxon>
    </lineage>
</organism>
<gene>
    <name evidence="2" type="ORF">B0G62_105201</name>
</gene>
<reference evidence="2 3" key="1">
    <citation type="submission" date="2018-01" db="EMBL/GenBank/DDBJ databases">
        <title>Genomic Encyclopedia of Type Strains, Phase III (KMG-III): the genomes of soil and plant-associated and newly described type strains.</title>
        <authorList>
            <person name="Whitman W."/>
        </authorList>
    </citation>
    <scope>NUCLEOTIDE SEQUENCE [LARGE SCALE GENOMIC DNA]</scope>
    <source>
        <strain evidence="2 3">JCM 18070</strain>
    </source>
</reference>
<keyword evidence="1" id="KW-0812">Transmembrane</keyword>
<protein>
    <submittedName>
        <fullName evidence="2">Uncharacterized protein</fullName>
    </submittedName>
</protein>
<evidence type="ECO:0000313" key="3">
    <source>
        <dbReference type="Proteomes" id="UP000237381"/>
    </source>
</evidence>
<evidence type="ECO:0000256" key="1">
    <source>
        <dbReference type="SAM" id="Phobius"/>
    </source>
</evidence>
<keyword evidence="3" id="KW-1185">Reference proteome</keyword>
<proteinExistence type="predicted"/>
<name>A0A2S4MBW9_9BURK</name>
<dbReference type="Proteomes" id="UP000237381">
    <property type="component" value="Unassembled WGS sequence"/>
</dbReference>
<dbReference type="AlphaFoldDB" id="A0A2S4MBW9"/>
<comment type="caution">
    <text evidence="2">The sequence shown here is derived from an EMBL/GenBank/DDBJ whole genome shotgun (WGS) entry which is preliminary data.</text>
</comment>
<sequence length="70" mass="7491">MKITKLVFGAVLGATLATVVSWGGLYLYGALRPAGSLFDSDPQSATLFFTIWLSLAAIASMISGYFISRR</sequence>
<evidence type="ECO:0000313" key="2">
    <source>
        <dbReference type="EMBL" id="POR52233.1"/>
    </source>
</evidence>
<accession>A0A2S4MBW9</accession>
<dbReference type="EMBL" id="PQGA01000005">
    <property type="protein sequence ID" value="POR52233.1"/>
    <property type="molecule type" value="Genomic_DNA"/>
</dbReference>
<feature type="transmembrane region" description="Helical" evidence="1">
    <location>
        <begin position="45"/>
        <end position="67"/>
    </location>
</feature>
<keyword evidence="1" id="KW-0472">Membrane</keyword>